<dbReference type="Proteomes" id="UP000190162">
    <property type="component" value="Unassembled WGS sequence"/>
</dbReference>
<keyword evidence="2" id="KW-1185">Reference proteome</keyword>
<proteinExistence type="predicted"/>
<dbReference type="AlphaFoldDB" id="A0A1T4VEC5"/>
<dbReference type="EMBL" id="FUXU01000066">
    <property type="protein sequence ID" value="SKA63310.1"/>
    <property type="molecule type" value="Genomic_DNA"/>
</dbReference>
<accession>A0A1T4VEC5</accession>
<reference evidence="2" key="1">
    <citation type="submission" date="2017-02" db="EMBL/GenBank/DDBJ databases">
        <authorList>
            <person name="Varghese N."/>
            <person name="Submissions S."/>
        </authorList>
    </citation>
    <scope>NUCLEOTIDE SEQUENCE [LARGE SCALE GENOMIC DNA]</scope>
    <source>
        <strain evidence="2">DSM 22720</strain>
    </source>
</reference>
<sequence>MIWVIFNYFVSRSSRYEAIYLIALYKIFSKNRVASENIEAMSWCREDRT</sequence>
<evidence type="ECO:0000313" key="2">
    <source>
        <dbReference type="Proteomes" id="UP000190162"/>
    </source>
</evidence>
<evidence type="ECO:0000313" key="1">
    <source>
        <dbReference type="EMBL" id="SKA63310.1"/>
    </source>
</evidence>
<gene>
    <name evidence="1" type="ORF">SAMN02745132_03732</name>
</gene>
<organism evidence="1 2">
    <name type="scientific">Enterovibrio nigricans DSM 22720</name>
    <dbReference type="NCBI Taxonomy" id="1121868"/>
    <lineage>
        <taxon>Bacteria</taxon>
        <taxon>Pseudomonadati</taxon>
        <taxon>Pseudomonadota</taxon>
        <taxon>Gammaproteobacteria</taxon>
        <taxon>Vibrionales</taxon>
        <taxon>Vibrionaceae</taxon>
        <taxon>Enterovibrio</taxon>
    </lineage>
</organism>
<protein>
    <submittedName>
        <fullName evidence="1">Uncharacterized protein</fullName>
    </submittedName>
</protein>
<name>A0A1T4VEC5_9GAMM</name>